<dbReference type="EMBL" id="JAZHOF010000005">
    <property type="protein sequence ID" value="MEJ8572544.1"/>
    <property type="molecule type" value="Genomic_DNA"/>
</dbReference>
<evidence type="ECO:0000256" key="14">
    <source>
        <dbReference type="ARBA" id="ARBA00030211"/>
    </source>
</evidence>
<reference evidence="18 19" key="1">
    <citation type="submission" date="2024-02" db="EMBL/GenBank/DDBJ databases">
        <title>Genome analysis and characterization of Microbaculum marinisediminis sp. nov., isolated from marine sediment.</title>
        <authorList>
            <person name="Du Z.-J."/>
            <person name="Ye Y.-Q."/>
            <person name="Zhang Z.-R."/>
            <person name="Yuan S.-M."/>
            <person name="Zhang X.-Y."/>
        </authorList>
    </citation>
    <scope>NUCLEOTIDE SEQUENCE [LARGE SCALE GENOMIC DNA]</scope>
    <source>
        <strain evidence="18 19">SDUM1044001</strain>
    </source>
</reference>
<dbReference type="GO" id="GO:0015078">
    <property type="term" value="F:proton transmembrane transporter activity"/>
    <property type="evidence" value="ECO:0007669"/>
    <property type="project" value="TreeGrafter"/>
</dbReference>
<keyword evidence="19" id="KW-1185">Reference proteome</keyword>
<feature type="transmembrane region" description="Helical" evidence="17">
    <location>
        <begin position="16"/>
        <end position="37"/>
    </location>
</feature>
<evidence type="ECO:0000313" key="18">
    <source>
        <dbReference type="EMBL" id="MEJ8572544.1"/>
    </source>
</evidence>
<sequence>MDIANETPAALRRSYLVGYGIAIVLTAIPFGVVALGLLDRRPALILIAVLAIVQVLVHLRYFLHIDFRRTPRENILVLGFAAVLICIMIGGTLWIMLDLHHRMML</sequence>
<dbReference type="AlphaFoldDB" id="A0AAW9RT00"/>
<comment type="subcellular location">
    <subcellularLocation>
        <location evidence="1">Cell membrane</location>
        <topology evidence="1">Multi-pass membrane protein</topology>
    </subcellularLocation>
</comment>
<evidence type="ECO:0000256" key="7">
    <source>
        <dbReference type="ARBA" id="ARBA00022692"/>
    </source>
</evidence>
<protein>
    <recommendedName>
        <fullName evidence="4">Cytochrome bo(3) ubiquinol oxidase subunit 4</fullName>
    </recommendedName>
    <alternativeName>
        <fullName evidence="16">Cytochrome o ubiquinol oxidase subunit 4</fullName>
    </alternativeName>
    <alternativeName>
        <fullName evidence="13">Oxidase bo(3) subunit 4</fullName>
    </alternativeName>
    <alternativeName>
        <fullName evidence="14">Ubiquinol oxidase polypeptide IV</fullName>
    </alternativeName>
    <alternativeName>
        <fullName evidence="15">Ubiquinol oxidase subunit 4</fullName>
    </alternativeName>
</protein>
<dbReference type="GO" id="GO:0009486">
    <property type="term" value="F:cytochrome bo3 ubiquinol oxidase activity"/>
    <property type="evidence" value="ECO:0007669"/>
    <property type="project" value="InterPro"/>
</dbReference>
<evidence type="ECO:0000256" key="8">
    <source>
        <dbReference type="ARBA" id="ARBA00022982"/>
    </source>
</evidence>
<evidence type="ECO:0000313" key="19">
    <source>
        <dbReference type="Proteomes" id="UP001378188"/>
    </source>
</evidence>
<dbReference type="PANTHER" id="PTHR36835">
    <property type="entry name" value="CYTOCHROME BO(3) UBIQUINOL OXIDASE SUBUNIT 4"/>
    <property type="match status" value="1"/>
</dbReference>
<keyword evidence="6" id="KW-1003">Cell membrane</keyword>
<evidence type="ECO:0000256" key="4">
    <source>
        <dbReference type="ARBA" id="ARBA00014689"/>
    </source>
</evidence>
<dbReference type="RefSeq" id="WP_340330242.1">
    <property type="nucleotide sequence ID" value="NZ_JAZHOF010000005.1"/>
</dbReference>
<name>A0AAW9RT00_9HYPH</name>
<keyword evidence="8" id="KW-0249">Electron transport</keyword>
<keyword evidence="5" id="KW-0813">Transport</keyword>
<evidence type="ECO:0000256" key="3">
    <source>
        <dbReference type="ARBA" id="ARBA00011700"/>
    </source>
</evidence>
<dbReference type="Proteomes" id="UP001378188">
    <property type="component" value="Unassembled WGS sequence"/>
</dbReference>
<accession>A0AAW9RT00</accession>
<evidence type="ECO:0000256" key="12">
    <source>
        <dbReference type="ARBA" id="ARBA00025694"/>
    </source>
</evidence>
<evidence type="ECO:0000256" key="13">
    <source>
        <dbReference type="ARBA" id="ARBA00030071"/>
    </source>
</evidence>
<gene>
    <name evidence="18" type="primary">cyoD</name>
    <name evidence="18" type="ORF">V3328_13725</name>
</gene>
<dbReference type="GO" id="GO:0015990">
    <property type="term" value="P:electron transport coupled proton transport"/>
    <property type="evidence" value="ECO:0007669"/>
    <property type="project" value="InterPro"/>
</dbReference>
<comment type="caution">
    <text evidence="18">The sequence shown here is derived from an EMBL/GenBank/DDBJ whole genome shotgun (WGS) entry which is preliminary data.</text>
</comment>
<comment type="function">
    <text evidence="12">Cytochrome bo(3) ubiquinol terminal oxidase is the component of the aerobic respiratory chain of E.coli that predominates when cells are grown at high aeration. Has proton pump activity across the membrane in addition to electron transfer, pumping 2 protons/electron.</text>
</comment>
<dbReference type="InterPro" id="IPR050968">
    <property type="entry name" value="Cytochrome_c_oxidase_bac_sub4"/>
</dbReference>
<evidence type="ECO:0000256" key="15">
    <source>
        <dbReference type="ARBA" id="ARBA00031887"/>
    </source>
</evidence>
<keyword evidence="10" id="KW-0560">Oxidoreductase</keyword>
<dbReference type="GO" id="GO:0019646">
    <property type="term" value="P:aerobic electron transport chain"/>
    <property type="evidence" value="ECO:0007669"/>
    <property type="project" value="TreeGrafter"/>
</dbReference>
<evidence type="ECO:0000256" key="17">
    <source>
        <dbReference type="SAM" id="Phobius"/>
    </source>
</evidence>
<evidence type="ECO:0000256" key="10">
    <source>
        <dbReference type="ARBA" id="ARBA00023002"/>
    </source>
</evidence>
<feature type="transmembrane region" description="Helical" evidence="17">
    <location>
        <begin position="75"/>
        <end position="97"/>
    </location>
</feature>
<dbReference type="PANTHER" id="PTHR36835:SF1">
    <property type="entry name" value="CYTOCHROME BO(3) UBIQUINOL OXIDASE SUBUNIT 4"/>
    <property type="match status" value="1"/>
</dbReference>
<evidence type="ECO:0000256" key="1">
    <source>
        <dbReference type="ARBA" id="ARBA00004651"/>
    </source>
</evidence>
<keyword evidence="9 17" id="KW-1133">Transmembrane helix</keyword>
<keyword evidence="11 17" id="KW-0472">Membrane</keyword>
<dbReference type="InterPro" id="IPR005171">
    <property type="entry name" value="Cyt_c_oxidase_su4_prok"/>
</dbReference>
<dbReference type="NCBIfam" id="TIGR02847">
    <property type="entry name" value="CyoD"/>
    <property type="match status" value="1"/>
</dbReference>
<keyword evidence="7 17" id="KW-0812">Transmembrane</keyword>
<comment type="similarity">
    <text evidence="2">Belongs to the cytochrome c oxidase bacterial subunit 4 family.</text>
</comment>
<evidence type="ECO:0000256" key="5">
    <source>
        <dbReference type="ARBA" id="ARBA00022448"/>
    </source>
</evidence>
<evidence type="ECO:0000256" key="9">
    <source>
        <dbReference type="ARBA" id="ARBA00022989"/>
    </source>
</evidence>
<evidence type="ECO:0000256" key="11">
    <source>
        <dbReference type="ARBA" id="ARBA00023136"/>
    </source>
</evidence>
<evidence type="ECO:0000256" key="2">
    <source>
        <dbReference type="ARBA" id="ARBA00008079"/>
    </source>
</evidence>
<proteinExistence type="inferred from homology"/>
<evidence type="ECO:0000256" key="16">
    <source>
        <dbReference type="ARBA" id="ARBA00032185"/>
    </source>
</evidence>
<comment type="subunit">
    <text evidence="3">Heterooctamer of two A chains, two B chains, two C chains and two D chains.</text>
</comment>
<feature type="transmembrane region" description="Helical" evidence="17">
    <location>
        <begin position="43"/>
        <end position="63"/>
    </location>
</feature>
<dbReference type="Pfam" id="PF03626">
    <property type="entry name" value="COX4_pro"/>
    <property type="match status" value="1"/>
</dbReference>
<evidence type="ECO:0000256" key="6">
    <source>
        <dbReference type="ARBA" id="ARBA00022475"/>
    </source>
</evidence>
<dbReference type="GO" id="GO:0009319">
    <property type="term" value="C:cytochrome o ubiquinol oxidase complex"/>
    <property type="evidence" value="ECO:0007669"/>
    <property type="project" value="TreeGrafter"/>
</dbReference>
<dbReference type="GO" id="GO:0005886">
    <property type="term" value="C:plasma membrane"/>
    <property type="evidence" value="ECO:0007669"/>
    <property type="project" value="UniProtKB-SubCell"/>
</dbReference>
<dbReference type="InterPro" id="IPR014210">
    <property type="entry name" value="Cyt_o_ubiqinol_oxidase_su4"/>
</dbReference>
<organism evidence="18 19">
    <name type="scientific">Microbaculum marinum</name>
    <dbReference type="NCBI Taxonomy" id="1764581"/>
    <lineage>
        <taxon>Bacteria</taxon>
        <taxon>Pseudomonadati</taxon>
        <taxon>Pseudomonadota</taxon>
        <taxon>Alphaproteobacteria</taxon>
        <taxon>Hyphomicrobiales</taxon>
        <taxon>Tepidamorphaceae</taxon>
        <taxon>Microbaculum</taxon>
    </lineage>
</organism>